<name>A0A2T6C2R7_9FLAO</name>
<accession>A0A2T6C2R7</accession>
<dbReference type="RefSeq" id="WP_108113620.1">
    <property type="nucleotide sequence ID" value="NZ_QBKT01000002.1"/>
</dbReference>
<proteinExistence type="predicted"/>
<comment type="caution">
    <text evidence="1">The sequence shown here is derived from an EMBL/GenBank/DDBJ whole genome shotgun (WGS) entry which is preliminary data.</text>
</comment>
<evidence type="ECO:0000313" key="2">
    <source>
        <dbReference type="Proteomes" id="UP000244090"/>
    </source>
</evidence>
<reference evidence="1 2" key="1">
    <citation type="submission" date="2018-04" db="EMBL/GenBank/DDBJ databases">
        <title>Genomic Encyclopedia of Archaeal and Bacterial Type Strains, Phase II (KMG-II): from individual species to whole genera.</title>
        <authorList>
            <person name="Goeker M."/>
        </authorList>
    </citation>
    <scope>NUCLEOTIDE SEQUENCE [LARGE SCALE GENOMIC DNA]</scope>
    <source>
        <strain evidence="1 2">DSM 25731</strain>
    </source>
</reference>
<dbReference type="OrthoDB" id="796579at2"/>
<dbReference type="Proteomes" id="UP000244090">
    <property type="component" value="Unassembled WGS sequence"/>
</dbReference>
<dbReference type="AlphaFoldDB" id="A0A2T6C2R7"/>
<gene>
    <name evidence="1" type="ORF">C8N46_10217</name>
</gene>
<sequence>MAAKKIIKVKRVINYYQLDFKFLEENNFQNLFDTITSLSKTRAKIRYQRFGDKFVFIQGIENNEKLLKAKMRCVRKDLLPELMNTTTDETKGIDAKEEEGLVETTHFIIDYRKDKIILGLEYNHYGSKITDMVNYIQRIGIYKGILENVSFSPIVKDDLDKLKKRINRFSEFIVKVHKDNVPKIKKLDNKIWQALDASIDNFDSDYATIILKFNYKQRSETPQIENSVINLINGFIKNRKDKYLFNKLSMKVEDEEKNNLLENFDLLIEKVNSVIKVERKPKYRTLVSTDMFEKMTRELDELNYK</sequence>
<protein>
    <submittedName>
        <fullName evidence="1">Uncharacterized protein</fullName>
    </submittedName>
</protein>
<evidence type="ECO:0000313" key="1">
    <source>
        <dbReference type="EMBL" id="PTX62622.1"/>
    </source>
</evidence>
<keyword evidence="2" id="KW-1185">Reference proteome</keyword>
<dbReference type="EMBL" id="QBKT01000002">
    <property type="protein sequence ID" value="PTX62622.1"/>
    <property type="molecule type" value="Genomic_DNA"/>
</dbReference>
<organism evidence="1 2">
    <name type="scientific">Kordia periserrulae</name>
    <dbReference type="NCBI Taxonomy" id="701523"/>
    <lineage>
        <taxon>Bacteria</taxon>
        <taxon>Pseudomonadati</taxon>
        <taxon>Bacteroidota</taxon>
        <taxon>Flavobacteriia</taxon>
        <taxon>Flavobacteriales</taxon>
        <taxon>Flavobacteriaceae</taxon>
        <taxon>Kordia</taxon>
    </lineage>
</organism>